<accession>A0A5E4PQX6</accession>
<keyword evidence="1" id="KW-1015">Disulfide bond</keyword>
<dbReference type="AlphaFoldDB" id="A0A5E4PQX6"/>
<reference evidence="4 5" key="1">
    <citation type="submission" date="2017-07" db="EMBL/GenBank/DDBJ databases">
        <authorList>
            <person name="Talla V."/>
            <person name="Backstrom N."/>
        </authorList>
    </citation>
    <scope>NUCLEOTIDE SEQUENCE [LARGE SCALE GENOMIC DNA]</scope>
</reference>
<organism evidence="4 5">
    <name type="scientific">Leptidea sinapis</name>
    <dbReference type="NCBI Taxonomy" id="189913"/>
    <lineage>
        <taxon>Eukaryota</taxon>
        <taxon>Metazoa</taxon>
        <taxon>Ecdysozoa</taxon>
        <taxon>Arthropoda</taxon>
        <taxon>Hexapoda</taxon>
        <taxon>Insecta</taxon>
        <taxon>Pterygota</taxon>
        <taxon>Neoptera</taxon>
        <taxon>Endopterygota</taxon>
        <taxon>Lepidoptera</taxon>
        <taxon>Glossata</taxon>
        <taxon>Ditrysia</taxon>
        <taxon>Papilionoidea</taxon>
        <taxon>Pieridae</taxon>
        <taxon>Dismorphiinae</taxon>
        <taxon>Leptidea</taxon>
    </lineage>
</organism>
<evidence type="ECO:0000256" key="1">
    <source>
        <dbReference type="ARBA" id="ARBA00023157"/>
    </source>
</evidence>
<dbReference type="InterPro" id="IPR055304">
    <property type="entry name" value="CHCHD2/10-like"/>
</dbReference>
<dbReference type="PROSITE" id="PS51808">
    <property type="entry name" value="CHCH"/>
    <property type="match status" value="1"/>
</dbReference>
<sequence>MPRRGRSASPPPAPRRAAPPPSNVPARAPPSAPATTAAAQPQQPSMFGQMAATAGGVAVGSAVGHVAGSALTGLFSGGGSSEPAQQQAAQPPQATYNQYQNQQPQGPCAWEIKQFIECAQQQHDLSLCEGFNEALRQCKGHLAGEAITSLFGGHRREEVQRSLPQNYQMGTEPSGPCAFEIAQFLQCAANRENLQECEAFNEALRDCKTRNR</sequence>
<dbReference type="GO" id="GO:0007005">
    <property type="term" value="P:mitochondrion organization"/>
    <property type="evidence" value="ECO:0007669"/>
    <property type="project" value="InterPro"/>
</dbReference>
<evidence type="ECO:0000313" key="5">
    <source>
        <dbReference type="Proteomes" id="UP000324832"/>
    </source>
</evidence>
<keyword evidence="5" id="KW-1185">Reference proteome</keyword>
<feature type="domain" description="CHCH" evidence="3">
    <location>
        <begin position="108"/>
        <end position="139"/>
    </location>
</feature>
<evidence type="ECO:0000256" key="2">
    <source>
        <dbReference type="SAM" id="MobiDB-lite"/>
    </source>
</evidence>
<protein>
    <recommendedName>
        <fullName evidence="3">CHCH domain-containing protein</fullName>
    </recommendedName>
</protein>
<evidence type="ECO:0000259" key="3">
    <source>
        <dbReference type="Pfam" id="PF06747"/>
    </source>
</evidence>
<feature type="compositionally biased region" description="Pro residues" evidence="2">
    <location>
        <begin position="9"/>
        <end position="32"/>
    </location>
</feature>
<feature type="compositionally biased region" description="Low complexity" evidence="2">
    <location>
        <begin position="83"/>
        <end position="103"/>
    </location>
</feature>
<name>A0A5E4PQX6_9NEOP</name>
<dbReference type="PANTHER" id="PTHR13523">
    <property type="entry name" value="COILED-COIL-HELIX-COILED-COIL-HELIX DOMAIN CONTAINING 2/NUR77"/>
    <property type="match status" value="1"/>
</dbReference>
<proteinExistence type="predicted"/>
<feature type="compositionally biased region" description="Low complexity" evidence="2">
    <location>
        <begin position="33"/>
        <end position="46"/>
    </location>
</feature>
<dbReference type="Pfam" id="PF06747">
    <property type="entry name" value="CHCH"/>
    <property type="match status" value="1"/>
</dbReference>
<dbReference type="InterPro" id="IPR010625">
    <property type="entry name" value="CHCH"/>
</dbReference>
<evidence type="ECO:0000313" key="4">
    <source>
        <dbReference type="EMBL" id="VVC87723.1"/>
    </source>
</evidence>
<dbReference type="EMBL" id="FZQP02000171">
    <property type="protein sequence ID" value="VVC87723.1"/>
    <property type="molecule type" value="Genomic_DNA"/>
</dbReference>
<dbReference type="PANTHER" id="PTHR13523:SF2">
    <property type="entry name" value="COILED-COIL-HELIX-COILED-COIL-HELIX DOMAIN CONTAINING 2, ISOFORM A-RELATED"/>
    <property type="match status" value="1"/>
</dbReference>
<gene>
    <name evidence="4" type="ORF">LSINAPIS_LOCUS1257</name>
</gene>
<feature type="region of interest" description="Disordered" evidence="2">
    <location>
        <begin position="1"/>
        <end position="46"/>
    </location>
</feature>
<feature type="region of interest" description="Disordered" evidence="2">
    <location>
        <begin position="77"/>
        <end position="103"/>
    </location>
</feature>
<dbReference type="GO" id="GO:0005634">
    <property type="term" value="C:nucleus"/>
    <property type="evidence" value="ECO:0007669"/>
    <property type="project" value="TreeGrafter"/>
</dbReference>
<dbReference type="GO" id="GO:0005739">
    <property type="term" value="C:mitochondrion"/>
    <property type="evidence" value="ECO:0007669"/>
    <property type="project" value="TreeGrafter"/>
</dbReference>
<dbReference type="Proteomes" id="UP000324832">
    <property type="component" value="Unassembled WGS sequence"/>
</dbReference>